<sequence length="75" mass="8532">MSPDKRKTRDSSPFTFRTIDAEIIHLECVLCAEGANSLFAKSYWRKRVLQASATSGLAPNQQQRLRRLLEHIDAS</sequence>
<gene>
    <name evidence="1" type="ORF">BZM27_44880</name>
</gene>
<protein>
    <submittedName>
        <fullName evidence="1">Uncharacterized protein</fullName>
    </submittedName>
</protein>
<keyword evidence="2" id="KW-1185">Reference proteome</keyword>
<comment type="caution">
    <text evidence="1">The sequence shown here is derived from an EMBL/GenBank/DDBJ whole genome shotgun (WGS) entry which is preliminary data.</text>
</comment>
<dbReference type="EMBL" id="MWML01000319">
    <property type="protein sequence ID" value="TCG03900.1"/>
    <property type="molecule type" value="Genomic_DNA"/>
</dbReference>
<dbReference type="Proteomes" id="UP000294200">
    <property type="component" value="Unassembled WGS sequence"/>
</dbReference>
<proteinExistence type="predicted"/>
<accession>A0A4R0X8M4</accession>
<reference evidence="1 2" key="1">
    <citation type="submission" date="2017-02" db="EMBL/GenBank/DDBJ databases">
        <title>Paraburkholderia sophoroidis sp. nov. and Paraburkholderia steynii sp. nov. rhizobial symbionts of the fynbos legume Hypocalyptus sophoroides.</title>
        <authorList>
            <person name="Steenkamp E.T."/>
            <person name="Beukes C.W."/>
            <person name="Van Zyl E."/>
            <person name="Avontuur J."/>
            <person name="Chan W.Y."/>
            <person name="Hassen A."/>
            <person name="Palmer M."/>
            <person name="Mthombeni L."/>
            <person name="Phalane F."/>
            <person name="Sereme K."/>
            <person name="Venter S.N."/>
        </authorList>
    </citation>
    <scope>NUCLEOTIDE SEQUENCE [LARGE SCALE GENOMIC DNA]</scope>
    <source>
        <strain evidence="1 2">HC1.1ba</strain>
    </source>
</reference>
<dbReference type="AlphaFoldDB" id="A0A4R0X8M4"/>
<organism evidence="1 2">
    <name type="scientific">Paraburkholderia steynii</name>
    <dbReference type="NCBI Taxonomy" id="1245441"/>
    <lineage>
        <taxon>Bacteria</taxon>
        <taxon>Pseudomonadati</taxon>
        <taxon>Pseudomonadota</taxon>
        <taxon>Betaproteobacteria</taxon>
        <taxon>Burkholderiales</taxon>
        <taxon>Burkholderiaceae</taxon>
        <taxon>Paraburkholderia</taxon>
    </lineage>
</organism>
<evidence type="ECO:0000313" key="2">
    <source>
        <dbReference type="Proteomes" id="UP000294200"/>
    </source>
</evidence>
<name>A0A4R0X8M4_9BURK</name>
<evidence type="ECO:0000313" key="1">
    <source>
        <dbReference type="EMBL" id="TCG03900.1"/>
    </source>
</evidence>